<proteinExistence type="predicted"/>
<dbReference type="GeneID" id="70181189"/>
<dbReference type="OrthoDB" id="408152at2759"/>
<dbReference type="EMBL" id="JAGTJQ010000005">
    <property type="protein sequence ID" value="KAH7030686.1"/>
    <property type="molecule type" value="Genomic_DNA"/>
</dbReference>
<gene>
    <name evidence="2" type="ORF">B0I36DRAFT_288261</name>
</gene>
<reference evidence="2" key="1">
    <citation type="journal article" date="2021" name="Nat. Commun.">
        <title>Genetic determinants of endophytism in the Arabidopsis root mycobiome.</title>
        <authorList>
            <person name="Mesny F."/>
            <person name="Miyauchi S."/>
            <person name="Thiergart T."/>
            <person name="Pickel B."/>
            <person name="Atanasova L."/>
            <person name="Karlsson M."/>
            <person name="Huettel B."/>
            <person name="Barry K.W."/>
            <person name="Haridas S."/>
            <person name="Chen C."/>
            <person name="Bauer D."/>
            <person name="Andreopoulos W."/>
            <person name="Pangilinan J."/>
            <person name="LaButti K."/>
            <person name="Riley R."/>
            <person name="Lipzen A."/>
            <person name="Clum A."/>
            <person name="Drula E."/>
            <person name="Henrissat B."/>
            <person name="Kohler A."/>
            <person name="Grigoriev I.V."/>
            <person name="Martin F.M."/>
            <person name="Hacquard S."/>
        </authorList>
    </citation>
    <scope>NUCLEOTIDE SEQUENCE</scope>
    <source>
        <strain evidence="2">MPI-CAGE-CH-0230</strain>
    </source>
</reference>
<dbReference type="Pfam" id="PF17784">
    <property type="entry name" value="Sulfotransfer_4"/>
    <property type="match status" value="1"/>
</dbReference>
<keyword evidence="2" id="KW-0378">Hydrolase</keyword>
<keyword evidence="1" id="KW-0472">Membrane</keyword>
<feature type="transmembrane region" description="Helical" evidence="1">
    <location>
        <begin position="259"/>
        <end position="278"/>
    </location>
</feature>
<dbReference type="PANTHER" id="PTHR36978">
    <property type="entry name" value="P-LOOP CONTAINING NUCLEOTIDE TRIPHOSPHATE HYDROLASE"/>
    <property type="match status" value="1"/>
</dbReference>
<keyword evidence="1" id="KW-1133">Transmembrane helix</keyword>
<protein>
    <submittedName>
        <fullName evidence="2">P-loop containing nucleoside triphosphate hydrolase protein</fullName>
    </submittedName>
</protein>
<evidence type="ECO:0000313" key="3">
    <source>
        <dbReference type="Proteomes" id="UP000756346"/>
    </source>
</evidence>
<keyword evidence="1" id="KW-0812">Transmembrane</keyword>
<dbReference type="Proteomes" id="UP000756346">
    <property type="component" value="Unassembled WGS sequence"/>
</dbReference>
<accession>A0A9P8Y5G1</accession>
<dbReference type="PANTHER" id="PTHR36978:SF4">
    <property type="entry name" value="P-LOOP CONTAINING NUCLEOSIDE TRIPHOSPHATE HYDROLASE PROTEIN"/>
    <property type="match status" value="1"/>
</dbReference>
<sequence>MGSLHGRKHAATRFVDTLPPPTKSVEVKVVVLSPSRSATLATYRALKVLGYKTYHNYESIYNGLRDMKLFNESMRAKFHGEFEVYRRPEFEKWFQGYDALTELPSYFPEEIVEAYPRAKYILVERTPESWARSVMNSIVRMTEDVNRFPTSFLKQFDDAMYQLCSSAYITAERFSDGKFGRPGGLEACADCVALVKKIVPPEQLLVVRLEDGLDWDAICPFLQMPVPDEPFPPPFTPEVFKETVEEFMMPQVKRAVRNAAALILSPIVVLVGAVWWASDGVR</sequence>
<dbReference type="AlphaFoldDB" id="A0A9P8Y5G1"/>
<comment type="caution">
    <text evidence="2">The sequence shown here is derived from an EMBL/GenBank/DDBJ whole genome shotgun (WGS) entry which is preliminary data.</text>
</comment>
<evidence type="ECO:0000256" key="1">
    <source>
        <dbReference type="SAM" id="Phobius"/>
    </source>
</evidence>
<keyword evidence="3" id="KW-1185">Reference proteome</keyword>
<dbReference type="RefSeq" id="XP_046012366.1">
    <property type="nucleotide sequence ID" value="XM_046151643.1"/>
</dbReference>
<dbReference type="InterPro" id="IPR027417">
    <property type="entry name" value="P-loop_NTPase"/>
</dbReference>
<organism evidence="2 3">
    <name type="scientific">Microdochium trichocladiopsis</name>
    <dbReference type="NCBI Taxonomy" id="1682393"/>
    <lineage>
        <taxon>Eukaryota</taxon>
        <taxon>Fungi</taxon>
        <taxon>Dikarya</taxon>
        <taxon>Ascomycota</taxon>
        <taxon>Pezizomycotina</taxon>
        <taxon>Sordariomycetes</taxon>
        <taxon>Xylariomycetidae</taxon>
        <taxon>Xylariales</taxon>
        <taxon>Microdochiaceae</taxon>
        <taxon>Microdochium</taxon>
    </lineage>
</organism>
<evidence type="ECO:0000313" key="2">
    <source>
        <dbReference type="EMBL" id="KAH7030686.1"/>
    </source>
</evidence>
<dbReference type="SUPFAM" id="SSF52540">
    <property type="entry name" value="P-loop containing nucleoside triphosphate hydrolases"/>
    <property type="match status" value="1"/>
</dbReference>
<dbReference type="GO" id="GO:0016787">
    <property type="term" value="F:hydrolase activity"/>
    <property type="evidence" value="ECO:0007669"/>
    <property type="project" value="UniProtKB-KW"/>
</dbReference>
<dbReference type="Gene3D" id="3.40.50.300">
    <property type="entry name" value="P-loop containing nucleotide triphosphate hydrolases"/>
    <property type="match status" value="1"/>
</dbReference>
<dbReference type="InterPro" id="IPR040632">
    <property type="entry name" value="Sulfotransfer_4"/>
</dbReference>
<name>A0A9P8Y5G1_9PEZI</name>